<name>A0ABP7WGV9_9ACTN</name>
<dbReference type="Proteomes" id="UP001500683">
    <property type="component" value="Unassembled WGS sequence"/>
</dbReference>
<reference evidence="2" key="1">
    <citation type="journal article" date="2019" name="Int. J. Syst. Evol. Microbiol.">
        <title>The Global Catalogue of Microorganisms (GCM) 10K type strain sequencing project: providing services to taxonomists for standard genome sequencing and annotation.</title>
        <authorList>
            <consortium name="The Broad Institute Genomics Platform"/>
            <consortium name="The Broad Institute Genome Sequencing Center for Infectious Disease"/>
            <person name="Wu L."/>
            <person name="Ma J."/>
        </authorList>
    </citation>
    <scope>NUCLEOTIDE SEQUENCE [LARGE SCALE GENOMIC DNA]</scope>
    <source>
        <strain evidence="2">JCM 16702</strain>
    </source>
</reference>
<protein>
    <recommendedName>
        <fullName evidence="3">WXG100 family type VII secretion target</fullName>
    </recommendedName>
</protein>
<sequence length="791" mass="85897">MTATKIDIGAVQAELQGISALMNEINRVMGPETWQGGTAAAFTTDLDGNSRSLGRMMVEILRAVARANEVPMTLTPPHISRVTPASGLPGVASVSISRMERLETALRRAADGLPERGRRVRALLAKAGPGIAGTAQCDRTAAWCSQQAGRMRTRLRYAIAENRGRTSWGMTSIPDKDRLGSKEMARLGQMQADLYAAHMRQPSADSSELLADIARSLRENRKDAGYLAAFFSQVPPGSIGKLAYHLHRRHDGTGLNAADKQIVADMGTALAAASRKKDSEKAVSQALGPIGSDMPGQALLVKLSAPEVKWSSAVLLDMAKAALRWRQRYPSYELTDATGLPGSRQVSIINQRHGRWWRDWGINGGGEVPFTDPDTKRLREYDPALNILGRIAQQRDTTAARELAATKLEGSFTIKDADKALPLMLLSRGVGNTYGSLLVAPDWMDQGTAAGAVIKLATTPEKGHEKQAAENAANIMKTVAWWNDVGRDKVHKFLDRGKVADYNPLVPDSSAPDWMPHRGEEYFAELGPGVRQGLLQMTRMHISALATAERTTSGTGLPLTDPVTGQTYIHLGQEVQSFLRTIAIDDKAWAQLAVDTQRYRQLLYAWALREGSLGDATTRGGYLEGNLIAAYAKERVTNEERVKAQYEEAKKQLSLLRDVAAAIIGVTPAGNIGADSGVQMATDPALDKIKYADFDKNVEQIKAVHANYSSQLYVDLARGYASAHGGKVGDAFIDGVLWKSVLSDAERDRIVVWAMQHEFRGGSSRSADLPRTGLALVRETQNAVSHNAPPQ</sequence>
<keyword evidence="2" id="KW-1185">Reference proteome</keyword>
<organism evidence="1 2">
    <name type="scientific">Actinomadura miaoliensis</name>
    <dbReference type="NCBI Taxonomy" id="430685"/>
    <lineage>
        <taxon>Bacteria</taxon>
        <taxon>Bacillati</taxon>
        <taxon>Actinomycetota</taxon>
        <taxon>Actinomycetes</taxon>
        <taxon>Streptosporangiales</taxon>
        <taxon>Thermomonosporaceae</taxon>
        <taxon>Actinomadura</taxon>
    </lineage>
</organism>
<evidence type="ECO:0000313" key="2">
    <source>
        <dbReference type="Proteomes" id="UP001500683"/>
    </source>
</evidence>
<comment type="caution">
    <text evidence="1">The sequence shown here is derived from an EMBL/GenBank/DDBJ whole genome shotgun (WGS) entry which is preliminary data.</text>
</comment>
<accession>A0ABP7WGV9</accession>
<gene>
    <name evidence="1" type="ORF">GCM10022214_55220</name>
</gene>
<evidence type="ECO:0008006" key="3">
    <source>
        <dbReference type="Google" id="ProtNLM"/>
    </source>
</evidence>
<proteinExistence type="predicted"/>
<evidence type="ECO:0000313" key="1">
    <source>
        <dbReference type="EMBL" id="GAA4087859.1"/>
    </source>
</evidence>
<dbReference type="EMBL" id="BAAAZG010000042">
    <property type="protein sequence ID" value="GAA4087859.1"/>
    <property type="molecule type" value="Genomic_DNA"/>
</dbReference>
<dbReference type="RefSeq" id="WP_344953146.1">
    <property type="nucleotide sequence ID" value="NZ_BAAAZG010000042.1"/>
</dbReference>